<protein>
    <submittedName>
        <fullName evidence="2">Uncharacterized protein</fullName>
    </submittedName>
</protein>
<dbReference type="Proteomes" id="UP001175227">
    <property type="component" value="Unassembled WGS sequence"/>
</dbReference>
<reference evidence="2" key="1">
    <citation type="submission" date="2023-06" db="EMBL/GenBank/DDBJ databases">
        <authorList>
            <consortium name="Lawrence Berkeley National Laboratory"/>
            <person name="Ahrendt S."/>
            <person name="Sahu N."/>
            <person name="Indic B."/>
            <person name="Wong-Bajracharya J."/>
            <person name="Merenyi Z."/>
            <person name="Ke H.-M."/>
            <person name="Monk M."/>
            <person name="Kocsube S."/>
            <person name="Drula E."/>
            <person name="Lipzen A."/>
            <person name="Balint B."/>
            <person name="Henrissat B."/>
            <person name="Andreopoulos B."/>
            <person name="Martin F.M."/>
            <person name="Harder C.B."/>
            <person name="Rigling D."/>
            <person name="Ford K.L."/>
            <person name="Foster G.D."/>
            <person name="Pangilinan J."/>
            <person name="Papanicolaou A."/>
            <person name="Barry K."/>
            <person name="LaButti K."/>
            <person name="Viragh M."/>
            <person name="Koriabine M."/>
            <person name="Yan M."/>
            <person name="Riley R."/>
            <person name="Champramary S."/>
            <person name="Plett K.L."/>
            <person name="Tsai I.J."/>
            <person name="Slot J."/>
            <person name="Sipos G."/>
            <person name="Plett J."/>
            <person name="Nagy L.G."/>
            <person name="Grigoriev I.V."/>
        </authorList>
    </citation>
    <scope>NUCLEOTIDE SEQUENCE</scope>
    <source>
        <strain evidence="2">ICMP 16352</strain>
    </source>
</reference>
<proteinExistence type="predicted"/>
<dbReference type="GO" id="GO:0016020">
    <property type="term" value="C:membrane"/>
    <property type="evidence" value="ECO:0007669"/>
    <property type="project" value="UniProtKB-SubCell"/>
</dbReference>
<name>A0AA39NL23_9AGAR</name>
<sequence length="54" mass="6073">MPATYDVTKIVNPDVTFNEAAYKEYSPFFISTTFAISYGLSFVVSLPQLRMPCT</sequence>
<gene>
    <name evidence="2" type="ORF">IW261DRAFT_1518585</name>
</gene>
<evidence type="ECO:0000256" key="1">
    <source>
        <dbReference type="SAM" id="Phobius"/>
    </source>
</evidence>
<dbReference type="AlphaFoldDB" id="A0AA39NL23"/>
<keyword evidence="3" id="KW-1185">Reference proteome</keyword>
<feature type="transmembrane region" description="Helical" evidence="1">
    <location>
        <begin position="25"/>
        <end position="46"/>
    </location>
</feature>
<evidence type="ECO:0000313" key="2">
    <source>
        <dbReference type="EMBL" id="KAK0467628.1"/>
    </source>
</evidence>
<dbReference type="GO" id="GO:0035673">
    <property type="term" value="F:oligopeptide transmembrane transporter activity"/>
    <property type="evidence" value="ECO:0007669"/>
    <property type="project" value="InterPro"/>
</dbReference>
<organism evidence="2 3">
    <name type="scientific">Armillaria novae-zelandiae</name>
    <dbReference type="NCBI Taxonomy" id="153914"/>
    <lineage>
        <taxon>Eukaryota</taxon>
        <taxon>Fungi</taxon>
        <taxon>Dikarya</taxon>
        <taxon>Basidiomycota</taxon>
        <taxon>Agaricomycotina</taxon>
        <taxon>Agaricomycetes</taxon>
        <taxon>Agaricomycetidae</taxon>
        <taxon>Agaricales</taxon>
        <taxon>Marasmiineae</taxon>
        <taxon>Physalacriaceae</taxon>
        <taxon>Armillaria</taxon>
    </lineage>
</organism>
<keyword evidence="1" id="KW-0812">Transmembrane</keyword>
<accession>A0AA39NL23</accession>
<keyword evidence="1" id="KW-1133">Transmembrane helix</keyword>
<comment type="caution">
    <text evidence="2">The sequence shown here is derived from an EMBL/GenBank/DDBJ whole genome shotgun (WGS) entry which is preliminary data.</text>
</comment>
<keyword evidence="1" id="KW-0472">Membrane</keyword>
<dbReference type="EMBL" id="JAUEPR010000072">
    <property type="protein sequence ID" value="KAK0467628.1"/>
    <property type="molecule type" value="Genomic_DNA"/>
</dbReference>
<evidence type="ECO:0000313" key="3">
    <source>
        <dbReference type="Proteomes" id="UP001175227"/>
    </source>
</evidence>